<comment type="subunit">
    <text evidence="6">Component of the lipopolysaccharide transport and assembly complex. Interacts with LptD.</text>
</comment>
<dbReference type="RefSeq" id="WP_095063038.1">
    <property type="nucleotide sequence ID" value="NZ_CP123447.1"/>
</dbReference>
<evidence type="ECO:0000256" key="2">
    <source>
        <dbReference type="ARBA" id="ARBA00023136"/>
    </source>
</evidence>
<dbReference type="GO" id="GO:1990351">
    <property type="term" value="C:transporter complex"/>
    <property type="evidence" value="ECO:0007669"/>
    <property type="project" value="TreeGrafter"/>
</dbReference>
<evidence type="ECO:0000313" key="9">
    <source>
        <dbReference type="Proteomes" id="UP000215450"/>
    </source>
</evidence>
<protein>
    <recommendedName>
        <fullName evidence="6">LPS-assembly lipoprotein LptE</fullName>
    </recommendedName>
</protein>
<proteinExistence type="inferred from homology"/>
<dbReference type="InterPro" id="IPR007485">
    <property type="entry name" value="LPS_assembly_LptE"/>
</dbReference>
<reference evidence="8 9" key="2">
    <citation type="submission" date="2017-06" db="EMBL/GenBank/DDBJ databases">
        <authorList>
            <person name="Kim H.J."/>
            <person name="Triplett B.A."/>
        </authorList>
    </citation>
    <scope>NUCLEOTIDE SEQUENCE [LARGE SCALE GENOMIC DNA]</scope>
    <source>
        <strain evidence="8">Kingella_eburonensis</strain>
    </source>
</reference>
<dbReference type="PROSITE" id="PS51257">
    <property type="entry name" value="PROKAR_LIPOPROTEIN"/>
    <property type="match status" value="1"/>
</dbReference>
<evidence type="ECO:0000256" key="6">
    <source>
        <dbReference type="HAMAP-Rule" id="MF_01186"/>
    </source>
</evidence>
<organism evidence="7">
    <name type="scientific">Kingella negevensis</name>
    <dbReference type="NCBI Taxonomy" id="1522312"/>
    <lineage>
        <taxon>Bacteria</taxon>
        <taxon>Pseudomonadati</taxon>
        <taxon>Pseudomonadota</taxon>
        <taxon>Betaproteobacteria</taxon>
        <taxon>Neisseriales</taxon>
        <taxon>Neisseriaceae</taxon>
        <taxon>Kingella</taxon>
    </lineage>
</organism>
<keyword evidence="4 6" id="KW-0998">Cell outer membrane</keyword>
<dbReference type="AlphaFoldDB" id="A0A238HGX1"/>
<gene>
    <name evidence="6 7" type="primary">lptE</name>
    <name evidence="7" type="ORF">KEBURONENSIS_00344</name>
    <name evidence="8" type="ORF">KEBURONENSIS_01486</name>
</gene>
<dbReference type="PANTHER" id="PTHR38098:SF1">
    <property type="entry name" value="LPS-ASSEMBLY LIPOPROTEIN LPTE"/>
    <property type="match status" value="1"/>
</dbReference>
<keyword evidence="1 6" id="KW-0732">Signal</keyword>
<evidence type="ECO:0000256" key="4">
    <source>
        <dbReference type="ARBA" id="ARBA00023237"/>
    </source>
</evidence>
<comment type="subcellular location">
    <subcellularLocation>
        <location evidence="6">Cell outer membrane</location>
        <topology evidence="6">Lipid-anchor</topology>
    </subcellularLocation>
</comment>
<evidence type="ECO:0000256" key="5">
    <source>
        <dbReference type="ARBA" id="ARBA00023288"/>
    </source>
</evidence>
<keyword evidence="3 6" id="KW-0564">Palmitate</keyword>
<accession>A0A238HGX1</accession>
<name>A0A238HGX1_9NEIS</name>
<keyword evidence="5 6" id="KW-0449">Lipoprotein</keyword>
<dbReference type="Gene3D" id="3.30.160.150">
    <property type="entry name" value="Lipoprotein like domain"/>
    <property type="match status" value="1"/>
</dbReference>
<dbReference type="HAMAP" id="MF_01186">
    <property type="entry name" value="LPS_assembly_LptE"/>
    <property type="match status" value="1"/>
</dbReference>
<dbReference type="EMBL" id="FXUV01000041">
    <property type="protein sequence ID" value="SMQ12975.1"/>
    <property type="molecule type" value="Genomic_DNA"/>
</dbReference>
<dbReference type="OrthoDB" id="5298094at2"/>
<dbReference type="STRING" id="1522312.GCA_900177895_01192"/>
<comment type="similarity">
    <text evidence="6">Belongs to the LptE lipoprotein family.</text>
</comment>
<reference evidence="7" key="1">
    <citation type="submission" date="2017-05" db="EMBL/GenBank/DDBJ databases">
        <authorList>
            <person name="Song R."/>
            <person name="Chenine A.L."/>
            <person name="Ruprecht R.M."/>
        </authorList>
    </citation>
    <scope>NUCLEOTIDE SEQUENCE</scope>
    <source>
        <strain evidence="7">Kingella_eburonensis</strain>
    </source>
</reference>
<dbReference type="PANTHER" id="PTHR38098">
    <property type="entry name" value="LPS-ASSEMBLY LIPOPROTEIN LPTE"/>
    <property type="match status" value="1"/>
</dbReference>
<evidence type="ECO:0000256" key="3">
    <source>
        <dbReference type="ARBA" id="ARBA00023139"/>
    </source>
</evidence>
<keyword evidence="9" id="KW-1185">Reference proteome</keyword>
<evidence type="ECO:0000313" key="7">
    <source>
        <dbReference type="EMBL" id="SMQ12975.1"/>
    </source>
</evidence>
<keyword evidence="2 6" id="KW-0472">Membrane</keyword>
<dbReference type="GO" id="GO:0009279">
    <property type="term" value="C:cell outer membrane"/>
    <property type="evidence" value="ECO:0007669"/>
    <property type="project" value="UniProtKB-SubCell"/>
</dbReference>
<evidence type="ECO:0000256" key="1">
    <source>
        <dbReference type="ARBA" id="ARBA00022729"/>
    </source>
</evidence>
<dbReference type="Pfam" id="PF04390">
    <property type="entry name" value="LptE"/>
    <property type="match status" value="1"/>
</dbReference>
<dbReference type="EMBL" id="FXUV02000031">
    <property type="protein sequence ID" value="SNB72831.1"/>
    <property type="molecule type" value="Genomic_DNA"/>
</dbReference>
<evidence type="ECO:0000313" key="8">
    <source>
        <dbReference type="EMBL" id="SNB72831.1"/>
    </source>
</evidence>
<dbReference type="GO" id="GO:0043165">
    <property type="term" value="P:Gram-negative-bacterium-type cell outer membrane assembly"/>
    <property type="evidence" value="ECO:0007669"/>
    <property type="project" value="UniProtKB-UniRule"/>
</dbReference>
<sequence>MKKFVGLGVALLLSGCGFHLKGTHAHEQLPVKLWQVSGDQLQESLEKALRYASAEPVSAVEAQAEVRVLSFDSKRDAYTITRGAKLNEYVLSMRVTAQAYRDGKPWGNLLRADIRRTMPYSDSETLGKGEEEAMIWNEMRDDAARQIVRQLGAVNKQTQPETKAAQ</sequence>
<dbReference type="Proteomes" id="UP000215450">
    <property type="component" value="Unassembled WGS sequence"/>
</dbReference>
<comment type="function">
    <text evidence="6">Together with LptD, is involved in the assembly of lipopolysaccharide (LPS) at the surface of the outer membrane. Required for the proper assembly of LptD. Binds LPS and may serve as the LPS recognition site at the outer membrane.</text>
</comment>